<keyword evidence="3" id="KW-1185">Reference proteome</keyword>
<protein>
    <submittedName>
        <fullName evidence="2">Uncharacterized protein</fullName>
    </submittedName>
</protein>
<reference evidence="2 3" key="1">
    <citation type="submission" date="2019-03" db="EMBL/GenBank/DDBJ databases">
        <title>Draft genome sequences of novel Actinobacteria.</title>
        <authorList>
            <person name="Sahin N."/>
            <person name="Ay H."/>
            <person name="Saygin H."/>
        </authorList>
    </citation>
    <scope>NUCLEOTIDE SEQUENCE [LARGE SCALE GENOMIC DNA]</scope>
    <source>
        <strain evidence="2 3">DSM 45941</strain>
    </source>
</reference>
<accession>A0A4R5BTC3</accession>
<comment type="caution">
    <text evidence="2">The sequence shown here is derived from an EMBL/GenBank/DDBJ whole genome shotgun (WGS) entry which is preliminary data.</text>
</comment>
<feature type="compositionally biased region" description="Basic residues" evidence="1">
    <location>
        <begin position="16"/>
        <end position="25"/>
    </location>
</feature>
<sequence length="222" mass="24469">MPADGPSPRRPAILRLPRRPRRSHHLSSTESRPKSAPDRRLLDVFGLTMRHEREKNLVECEVTITSETVDIQCDAANVVMGSGRAGSRGTPYGEPRAWLHTQPHHPPLPTDDPVQVHDRMIAAGSCRWGDTPGRHMARPFAARRAPLHSGWCVACDQPVGIFNEPRADSRSACGLNITVTPGSADGRQGKVSPSLCACSKIRCRIRRRSSAVGRPYRLLRQG</sequence>
<name>A0A4R5BTC3_9ACTN</name>
<feature type="region of interest" description="Disordered" evidence="1">
    <location>
        <begin position="1"/>
        <end position="39"/>
    </location>
</feature>
<dbReference type="OrthoDB" id="3372479at2"/>
<dbReference type="AlphaFoldDB" id="A0A4R5BTC3"/>
<dbReference type="EMBL" id="SMKY01000024">
    <property type="protein sequence ID" value="TDD87374.1"/>
    <property type="molecule type" value="Genomic_DNA"/>
</dbReference>
<gene>
    <name evidence="2" type="ORF">E1293_07980</name>
</gene>
<evidence type="ECO:0000313" key="2">
    <source>
        <dbReference type="EMBL" id="TDD87374.1"/>
    </source>
</evidence>
<proteinExistence type="predicted"/>
<dbReference type="Proteomes" id="UP000295578">
    <property type="component" value="Unassembled WGS sequence"/>
</dbReference>
<organism evidence="2 3">
    <name type="scientific">Actinomadura darangshiensis</name>
    <dbReference type="NCBI Taxonomy" id="705336"/>
    <lineage>
        <taxon>Bacteria</taxon>
        <taxon>Bacillati</taxon>
        <taxon>Actinomycetota</taxon>
        <taxon>Actinomycetes</taxon>
        <taxon>Streptosporangiales</taxon>
        <taxon>Thermomonosporaceae</taxon>
        <taxon>Actinomadura</taxon>
    </lineage>
</organism>
<evidence type="ECO:0000313" key="3">
    <source>
        <dbReference type="Proteomes" id="UP000295578"/>
    </source>
</evidence>
<evidence type="ECO:0000256" key="1">
    <source>
        <dbReference type="SAM" id="MobiDB-lite"/>
    </source>
</evidence>